<dbReference type="InterPro" id="IPR011990">
    <property type="entry name" value="TPR-like_helical_dom_sf"/>
</dbReference>
<evidence type="ECO:0008006" key="5">
    <source>
        <dbReference type="Google" id="ProtNLM"/>
    </source>
</evidence>
<evidence type="ECO:0000313" key="4">
    <source>
        <dbReference type="Proteomes" id="UP000825729"/>
    </source>
</evidence>
<dbReference type="InterPro" id="IPR046849">
    <property type="entry name" value="E2_motif"/>
</dbReference>
<dbReference type="GO" id="GO:0099402">
    <property type="term" value="P:plant organ development"/>
    <property type="evidence" value="ECO:0007669"/>
    <property type="project" value="UniProtKB-ARBA"/>
</dbReference>
<name>A0AAV7DX57_ARIFI</name>
<dbReference type="Gene3D" id="1.25.40.10">
    <property type="entry name" value="Tetratricopeptide repeat domain"/>
    <property type="match status" value="5"/>
</dbReference>
<dbReference type="NCBIfam" id="TIGR00756">
    <property type="entry name" value="PPR"/>
    <property type="match status" value="5"/>
</dbReference>
<dbReference type="FunFam" id="1.25.40.10:FF:000158">
    <property type="entry name" value="pentatricopeptide repeat-containing protein At2g33680"/>
    <property type="match status" value="1"/>
</dbReference>
<sequence length="713" mass="79907">MDAQKLVFFIRSCIASKSLKKGKLVHQKIISHGLQNNIFLCKSIINFYVSFHLFEAAWLVFQTIESPLDISLWNGLLAAFSKNHLYDDSILLFKKLRTFSYVKPDSYTYPSVLKACGGLGKERDGTKIHAQVVKLGIGLDVVVTSSLVGMYAKCNLFEPAIQLFKEMPEKDVACWNTVISCYYQDGQPKKALEMFEEMKNDGFQPDSVTFTTVFSACARLSDLKKGKEIHKDLIRSGFQLDEFVSSAIVDMYGKCGCLEMASEVFEHIPRKSVVCWNSMIGGHALHADSHSCLELFVRMNKDGVQPTTTTLSSLLIACSRSADLLLGKLIHGYIIRNHVGTDIYIDCSLIDFYFKCGSVSSAFWVFQRIPKADTISWNVMISGYSAVGSYFDALNLFCEMRNNGVRPDAVTFASILPVCSQLGALEKGKEIHDYIIENKFGSNEIVMSALLDMYAKCGSVDDAIEVFNRLPIRDFVSWTSMITAYGSHGQATKALELFHEMQKSGAKPDSVTFLAVMTACSHAGLVDEGCSYFNHMINIYGLEPKLEHYSCLVDLLARAGRLNEAYGIMLNNPAMCADVGLLSCLLSSCSLHGNLELGVKVGELLIEKDPDDSSTYIILSNMYASAQKWEKVGELRAKMKKRRLIKNPGCSWVEVDMRMHSFFVQDKSHPEAELIYECLENLVRQMELDDKEKLNMYNELVQLHSSEYNISNI</sequence>
<evidence type="ECO:0000256" key="1">
    <source>
        <dbReference type="ARBA" id="ARBA00022737"/>
    </source>
</evidence>
<dbReference type="FunFam" id="1.25.40.10:FF:000344">
    <property type="entry name" value="Pentatricopeptide repeat-containing protein"/>
    <property type="match status" value="1"/>
</dbReference>
<feature type="repeat" description="PPR" evidence="2">
    <location>
        <begin position="206"/>
        <end position="240"/>
    </location>
</feature>
<dbReference type="Proteomes" id="UP000825729">
    <property type="component" value="Unassembled WGS sequence"/>
</dbReference>
<dbReference type="Pfam" id="PF20430">
    <property type="entry name" value="Eplus_motif"/>
    <property type="match status" value="1"/>
</dbReference>
<feature type="repeat" description="PPR" evidence="2">
    <location>
        <begin position="373"/>
        <end position="407"/>
    </location>
</feature>
<gene>
    <name evidence="3" type="ORF">H6P81_017079</name>
</gene>
<reference evidence="3 4" key="1">
    <citation type="submission" date="2021-07" db="EMBL/GenBank/DDBJ databases">
        <title>The Aristolochia fimbriata genome: insights into angiosperm evolution, floral development and chemical biosynthesis.</title>
        <authorList>
            <person name="Jiao Y."/>
        </authorList>
    </citation>
    <scope>NUCLEOTIDE SEQUENCE [LARGE SCALE GENOMIC DNA]</scope>
    <source>
        <strain evidence="3">IBCAS-2021</strain>
        <tissue evidence="3">Leaf</tissue>
    </source>
</reference>
<keyword evidence="1" id="KW-0677">Repeat</keyword>
<dbReference type="InterPro" id="IPR002885">
    <property type="entry name" value="PPR_rpt"/>
</dbReference>
<evidence type="ECO:0000313" key="3">
    <source>
        <dbReference type="EMBL" id="KAG9441225.1"/>
    </source>
</evidence>
<dbReference type="InterPro" id="IPR046848">
    <property type="entry name" value="E_motif"/>
</dbReference>
<dbReference type="PANTHER" id="PTHR47926:SF452">
    <property type="entry name" value="PENTATRICOPEPTIDE REPEAT-CONTAINING PROTEIN"/>
    <property type="match status" value="1"/>
</dbReference>
<dbReference type="Pfam" id="PF20431">
    <property type="entry name" value="E_motif"/>
    <property type="match status" value="1"/>
</dbReference>
<accession>A0AAV7DX57</accession>
<dbReference type="GO" id="GO:0003723">
    <property type="term" value="F:RNA binding"/>
    <property type="evidence" value="ECO:0007669"/>
    <property type="project" value="InterPro"/>
</dbReference>
<organism evidence="3 4">
    <name type="scientific">Aristolochia fimbriata</name>
    <name type="common">White veined hardy Dutchman's pipe vine</name>
    <dbReference type="NCBI Taxonomy" id="158543"/>
    <lineage>
        <taxon>Eukaryota</taxon>
        <taxon>Viridiplantae</taxon>
        <taxon>Streptophyta</taxon>
        <taxon>Embryophyta</taxon>
        <taxon>Tracheophyta</taxon>
        <taxon>Spermatophyta</taxon>
        <taxon>Magnoliopsida</taxon>
        <taxon>Magnoliidae</taxon>
        <taxon>Piperales</taxon>
        <taxon>Aristolochiaceae</taxon>
        <taxon>Aristolochia</taxon>
    </lineage>
</organism>
<feature type="repeat" description="PPR" evidence="2">
    <location>
        <begin position="140"/>
        <end position="170"/>
    </location>
</feature>
<dbReference type="FunFam" id="1.25.40.10:FF:000284">
    <property type="entry name" value="Pentatricopeptide repeat-containing protein"/>
    <property type="match status" value="1"/>
</dbReference>
<protein>
    <recommendedName>
        <fullName evidence="5">Pentatricopeptide repeat-containing protein</fullName>
    </recommendedName>
</protein>
<feature type="repeat" description="PPR" evidence="2">
    <location>
        <begin position="474"/>
        <end position="508"/>
    </location>
</feature>
<comment type="caution">
    <text evidence="3">The sequence shown here is derived from an EMBL/GenBank/DDBJ whole genome shotgun (WGS) entry which is preliminary data.</text>
</comment>
<dbReference type="PANTHER" id="PTHR47926">
    <property type="entry name" value="PENTATRICOPEPTIDE REPEAT-CONTAINING PROTEIN"/>
    <property type="match status" value="1"/>
</dbReference>
<proteinExistence type="predicted"/>
<dbReference type="GO" id="GO:0009451">
    <property type="term" value="P:RNA modification"/>
    <property type="evidence" value="ECO:0007669"/>
    <property type="project" value="InterPro"/>
</dbReference>
<dbReference type="InterPro" id="IPR046960">
    <property type="entry name" value="PPR_At4g14850-like_plant"/>
</dbReference>
<dbReference type="SUPFAM" id="SSF48452">
    <property type="entry name" value="TPR-like"/>
    <property type="match status" value="1"/>
</dbReference>
<evidence type="ECO:0000256" key="2">
    <source>
        <dbReference type="PROSITE-ProRule" id="PRU00708"/>
    </source>
</evidence>
<feature type="repeat" description="PPR" evidence="2">
    <location>
        <begin position="272"/>
        <end position="306"/>
    </location>
</feature>
<dbReference type="PROSITE" id="PS51375">
    <property type="entry name" value="PPR"/>
    <property type="match status" value="6"/>
</dbReference>
<dbReference type="FunFam" id="1.25.40.10:FF:000436">
    <property type="entry name" value="Pentatricopeptide repeat-containing protein At5g39350 family"/>
    <property type="match status" value="1"/>
</dbReference>
<dbReference type="EMBL" id="JAINDJ010000007">
    <property type="protein sequence ID" value="KAG9441225.1"/>
    <property type="molecule type" value="Genomic_DNA"/>
</dbReference>
<dbReference type="Pfam" id="PF01535">
    <property type="entry name" value="PPR"/>
    <property type="match status" value="4"/>
</dbReference>
<feature type="repeat" description="PPR" evidence="2">
    <location>
        <begin position="171"/>
        <end position="205"/>
    </location>
</feature>
<dbReference type="Pfam" id="PF13041">
    <property type="entry name" value="PPR_2"/>
    <property type="match status" value="4"/>
</dbReference>
<dbReference type="AlphaFoldDB" id="A0AAV7DX57"/>
<keyword evidence="4" id="KW-1185">Reference proteome</keyword>